<dbReference type="Gramene" id="Solyc06g005740.2.1">
    <property type="protein sequence ID" value="Solyc06g005740.2.1"/>
    <property type="gene ID" value="Solyc06g005740.2"/>
</dbReference>
<keyword evidence="3" id="KW-1185">Reference proteome</keyword>
<dbReference type="Proteomes" id="UP000004994">
    <property type="component" value="Chromosome 6"/>
</dbReference>
<keyword evidence="1" id="KW-0812">Transmembrane</keyword>
<feature type="transmembrane region" description="Helical" evidence="1">
    <location>
        <begin position="31"/>
        <end position="48"/>
    </location>
</feature>
<accession>A0A3Q7GM45</accession>
<evidence type="ECO:0000313" key="3">
    <source>
        <dbReference type="Proteomes" id="UP000004994"/>
    </source>
</evidence>
<proteinExistence type="predicted"/>
<sequence length="97" mass="11149">LFDMYDPTSIWMGGQCHNLIIKCGNDELDSILWNAFDALLAFMILILISNTAHNMTIKLCDHFSLLIQINHLYGLKIQRNVKPLPFSNYNYMIATSL</sequence>
<dbReference type="InParanoid" id="A0A3Q7GM45"/>
<dbReference type="EnsemblPlants" id="Solyc06g005740.2.1">
    <property type="protein sequence ID" value="Solyc06g005740.2.1"/>
    <property type="gene ID" value="Solyc06g005740.2"/>
</dbReference>
<keyword evidence="1" id="KW-0472">Membrane</keyword>
<evidence type="ECO:0000256" key="1">
    <source>
        <dbReference type="SAM" id="Phobius"/>
    </source>
</evidence>
<keyword evidence="1" id="KW-1133">Transmembrane helix</keyword>
<protein>
    <submittedName>
        <fullName evidence="2">Uncharacterized protein</fullName>
    </submittedName>
</protein>
<reference evidence="2" key="2">
    <citation type="submission" date="2019-01" db="UniProtKB">
        <authorList>
            <consortium name="EnsemblPlants"/>
        </authorList>
    </citation>
    <scope>IDENTIFICATION</scope>
    <source>
        <strain evidence="2">cv. Heinz 1706</strain>
    </source>
</reference>
<dbReference type="AlphaFoldDB" id="A0A3Q7GM45"/>
<evidence type="ECO:0000313" key="2">
    <source>
        <dbReference type="EnsemblPlants" id="Solyc06g005740.2.1"/>
    </source>
</evidence>
<organism evidence="2">
    <name type="scientific">Solanum lycopersicum</name>
    <name type="common">Tomato</name>
    <name type="synonym">Lycopersicon esculentum</name>
    <dbReference type="NCBI Taxonomy" id="4081"/>
    <lineage>
        <taxon>Eukaryota</taxon>
        <taxon>Viridiplantae</taxon>
        <taxon>Streptophyta</taxon>
        <taxon>Embryophyta</taxon>
        <taxon>Tracheophyta</taxon>
        <taxon>Spermatophyta</taxon>
        <taxon>Magnoliopsida</taxon>
        <taxon>eudicotyledons</taxon>
        <taxon>Gunneridae</taxon>
        <taxon>Pentapetalae</taxon>
        <taxon>asterids</taxon>
        <taxon>lamiids</taxon>
        <taxon>Solanales</taxon>
        <taxon>Solanaceae</taxon>
        <taxon>Solanoideae</taxon>
        <taxon>Solaneae</taxon>
        <taxon>Solanum</taxon>
        <taxon>Solanum subgen. Lycopersicon</taxon>
    </lineage>
</organism>
<name>A0A3Q7GM45_SOLLC</name>
<reference evidence="2" key="1">
    <citation type="journal article" date="2012" name="Nature">
        <title>The tomato genome sequence provides insights into fleshy fruit evolution.</title>
        <authorList>
            <consortium name="Tomato Genome Consortium"/>
        </authorList>
    </citation>
    <scope>NUCLEOTIDE SEQUENCE [LARGE SCALE GENOMIC DNA]</scope>
    <source>
        <strain evidence="2">cv. Heinz 1706</strain>
    </source>
</reference>